<evidence type="ECO:0008006" key="3">
    <source>
        <dbReference type="Google" id="ProtNLM"/>
    </source>
</evidence>
<protein>
    <recommendedName>
        <fullName evidence="3">Helix-turn-helix domain-containing protein</fullName>
    </recommendedName>
</protein>
<reference evidence="1 2" key="1">
    <citation type="submission" date="2014-01" db="EMBL/GenBank/DDBJ databases">
        <title>Full genme sequencing of cellulolytic bacterium Gynuella sunshinyii YC6258T gen. nov., sp. nov.</title>
        <authorList>
            <person name="Khan H."/>
            <person name="Chung E.J."/>
            <person name="Chung Y.R."/>
        </authorList>
    </citation>
    <scope>NUCLEOTIDE SEQUENCE [LARGE SCALE GENOMIC DNA]</scope>
    <source>
        <strain evidence="1 2">YC6258</strain>
    </source>
</reference>
<dbReference type="Gene3D" id="1.10.10.10">
    <property type="entry name" value="Winged helix-like DNA-binding domain superfamily/Winged helix DNA-binding domain"/>
    <property type="match status" value="1"/>
</dbReference>
<dbReference type="Proteomes" id="UP000032266">
    <property type="component" value="Chromosome"/>
</dbReference>
<dbReference type="InterPro" id="IPR036388">
    <property type="entry name" value="WH-like_DNA-bd_sf"/>
</dbReference>
<dbReference type="EMBL" id="CP007142">
    <property type="protein sequence ID" value="AJQ96287.1"/>
    <property type="molecule type" value="Genomic_DNA"/>
</dbReference>
<dbReference type="InterPro" id="IPR017162">
    <property type="entry name" value="UCP037266"/>
</dbReference>
<sequence>MTSRRQQTAFFRKLYLAHMIAGQHHNLLSLHHLTQMPRRTIQDSLADFSDLGIVLEFVQDGPRNNSGYYRIVDWGPINPDWVSKHLDTIQSYL</sequence>
<dbReference type="KEGG" id="gsn:YC6258_04253"/>
<dbReference type="PIRSF" id="PIRSF037266">
    <property type="entry name" value="UCP037266"/>
    <property type="match status" value="1"/>
</dbReference>
<organism evidence="1 2">
    <name type="scientific">Gynuella sunshinyii YC6258</name>
    <dbReference type="NCBI Taxonomy" id="1445510"/>
    <lineage>
        <taxon>Bacteria</taxon>
        <taxon>Pseudomonadati</taxon>
        <taxon>Pseudomonadota</taxon>
        <taxon>Gammaproteobacteria</taxon>
        <taxon>Oceanospirillales</taxon>
        <taxon>Saccharospirillaceae</taxon>
        <taxon>Gynuella</taxon>
    </lineage>
</organism>
<evidence type="ECO:0000313" key="1">
    <source>
        <dbReference type="EMBL" id="AJQ96287.1"/>
    </source>
</evidence>
<accession>A0A0C5VNP6</accession>
<proteinExistence type="predicted"/>
<dbReference type="STRING" id="1445510.YC6258_04253"/>
<evidence type="ECO:0000313" key="2">
    <source>
        <dbReference type="Proteomes" id="UP000032266"/>
    </source>
</evidence>
<dbReference type="Pfam" id="PF09904">
    <property type="entry name" value="HTH_43"/>
    <property type="match status" value="1"/>
</dbReference>
<name>A0A0C5VNP6_9GAMM</name>
<keyword evidence="2" id="KW-1185">Reference proteome</keyword>
<dbReference type="AlphaFoldDB" id="A0A0C5VNP6"/>
<gene>
    <name evidence="1" type="ORF">YC6258_04253</name>
</gene>
<dbReference type="HOGENOM" id="CLU_168306_0_0_6"/>
<dbReference type="RefSeq" id="WP_044618333.1">
    <property type="nucleotide sequence ID" value="NZ_CP007142.1"/>
</dbReference>
<dbReference type="OrthoDB" id="5735527at2"/>